<evidence type="ECO:0000313" key="2">
    <source>
        <dbReference type="EMBL" id="KAJ1168341.1"/>
    </source>
</evidence>
<feature type="compositionally biased region" description="Polar residues" evidence="1">
    <location>
        <begin position="96"/>
        <end position="106"/>
    </location>
</feature>
<organism evidence="2 3">
    <name type="scientific">Pleurodeles waltl</name>
    <name type="common">Iberian ribbed newt</name>
    <dbReference type="NCBI Taxonomy" id="8319"/>
    <lineage>
        <taxon>Eukaryota</taxon>
        <taxon>Metazoa</taxon>
        <taxon>Chordata</taxon>
        <taxon>Craniata</taxon>
        <taxon>Vertebrata</taxon>
        <taxon>Euteleostomi</taxon>
        <taxon>Amphibia</taxon>
        <taxon>Batrachia</taxon>
        <taxon>Caudata</taxon>
        <taxon>Salamandroidea</taxon>
        <taxon>Salamandridae</taxon>
        <taxon>Pleurodelinae</taxon>
        <taxon>Pleurodeles</taxon>
    </lineage>
</organism>
<evidence type="ECO:0000256" key="1">
    <source>
        <dbReference type="SAM" id="MobiDB-lite"/>
    </source>
</evidence>
<dbReference type="Proteomes" id="UP001066276">
    <property type="component" value="Chromosome 4_1"/>
</dbReference>
<name>A0AAV7SWI9_PLEWA</name>
<proteinExistence type="predicted"/>
<sequence>MVGGVSYPGYGVGTPQGRGGSLIPRQHRDGDQYGAYDAGHYDQHMEERLVEAPNFHVQDSVVKALHPSAQPIFNSGIRRFGAGSGKPTPVEVNINEPGQSSSYDPLEQSINAILNDQEYEAFKSHESTPSFQTTLNTSGESNSSDLDDESTPNKTQGERKRKTHHAGDPLIPPQ</sequence>
<dbReference type="AlphaFoldDB" id="A0AAV7SWI9"/>
<feature type="region of interest" description="Disordered" evidence="1">
    <location>
        <begin position="1"/>
        <end position="37"/>
    </location>
</feature>
<gene>
    <name evidence="2" type="ORF">NDU88_000267</name>
</gene>
<accession>A0AAV7SWI9</accession>
<dbReference type="EMBL" id="JANPWB010000007">
    <property type="protein sequence ID" value="KAJ1168341.1"/>
    <property type="molecule type" value="Genomic_DNA"/>
</dbReference>
<evidence type="ECO:0000313" key="3">
    <source>
        <dbReference type="Proteomes" id="UP001066276"/>
    </source>
</evidence>
<feature type="compositionally biased region" description="Polar residues" evidence="1">
    <location>
        <begin position="127"/>
        <end position="144"/>
    </location>
</feature>
<feature type="region of interest" description="Disordered" evidence="1">
    <location>
        <begin position="76"/>
        <end position="106"/>
    </location>
</feature>
<protein>
    <submittedName>
        <fullName evidence="2">Uncharacterized protein</fullName>
    </submittedName>
</protein>
<reference evidence="2" key="1">
    <citation type="journal article" date="2022" name="bioRxiv">
        <title>Sequencing and chromosome-scale assembly of the giantPleurodeles waltlgenome.</title>
        <authorList>
            <person name="Brown T."/>
            <person name="Elewa A."/>
            <person name="Iarovenko S."/>
            <person name="Subramanian E."/>
            <person name="Araus A.J."/>
            <person name="Petzold A."/>
            <person name="Susuki M."/>
            <person name="Suzuki K.-i.T."/>
            <person name="Hayashi T."/>
            <person name="Toyoda A."/>
            <person name="Oliveira C."/>
            <person name="Osipova E."/>
            <person name="Leigh N.D."/>
            <person name="Simon A."/>
            <person name="Yun M.H."/>
        </authorList>
    </citation>
    <scope>NUCLEOTIDE SEQUENCE</scope>
    <source>
        <strain evidence="2">20211129_DDA</strain>
        <tissue evidence="2">Liver</tissue>
    </source>
</reference>
<feature type="compositionally biased region" description="Gly residues" evidence="1">
    <location>
        <begin position="10"/>
        <end position="20"/>
    </location>
</feature>
<feature type="region of interest" description="Disordered" evidence="1">
    <location>
        <begin position="122"/>
        <end position="174"/>
    </location>
</feature>
<comment type="caution">
    <text evidence="2">The sequence shown here is derived from an EMBL/GenBank/DDBJ whole genome shotgun (WGS) entry which is preliminary data.</text>
</comment>
<keyword evidence="3" id="KW-1185">Reference proteome</keyword>